<evidence type="ECO:0000256" key="3">
    <source>
        <dbReference type="ARBA" id="ARBA00022692"/>
    </source>
</evidence>
<feature type="region of interest" description="Disordered" evidence="7">
    <location>
        <begin position="201"/>
        <end position="220"/>
    </location>
</feature>
<evidence type="ECO:0000259" key="10">
    <source>
        <dbReference type="Pfam" id="PF20216"/>
    </source>
</evidence>
<evidence type="ECO:0000256" key="4">
    <source>
        <dbReference type="ARBA" id="ARBA00022801"/>
    </source>
</evidence>
<evidence type="ECO:0000256" key="5">
    <source>
        <dbReference type="ARBA" id="ARBA00022989"/>
    </source>
</evidence>
<dbReference type="PANTHER" id="PTHR43731">
    <property type="entry name" value="RHOMBOID PROTEASE"/>
    <property type="match status" value="1"/>
</dbReference>
<evidence type="ECO:0000313" key="12">
    <source>
        <dbReference type="Proteomes" id="UP000346198"/>
    </source>
</evidence>
<dbReference type="SUPFAM" id="SSF144091">
    <property type="entry name" value="Rhomboid-like"/>
    <property type="match status" value="1"/>
</dbReference>
<keyword evidence="4" id="KW-0378">Hydrolase</keyword>
<feature type="transmembrane region" description="Helical" evidence="8">
    <location>
        <begin position="84"/>
        <end position="102"/>
    </location>
</feature>
<dbReference type="Proteomes" id="UP000346198">
    <property type="component" value="Unassembled WGS sequence"/>
</dbReference>
<evidence type="ECO:0000256" key="2">
    <source>
        <dbReference type="ARBA" id="ARBA00009045"/>
    </source>
</evidence>
<evidence type="ECO:0000256" key="8">
    <source>
        <dbReference type="SAM" id="Phobius"/>
    </source>
</evidence>
<gene>
    <name evidence="11" type="primary">gluP</name>
    <name evidence="11" type="ORF">SCARR_00535</name>
</gene>
<evidence type="ECO:0000256" key="6">
    <source>
        <dbReference type="ARBA" id="ARBA00023136"/>
    </source>
</evidence>
<keyword evidence="12" id="KW-1185">Reference proteome</keyword>
<dbReference type="GO" id="GO:0006508">
    <property type="term" value="P:proteolysis"/>
    <property type="evidence" value="ECO:0007669"/>
    <property type="project" value="UniProtKB-KW"/>
</dbReference>
<protein>
    <submittedName>
        <fullName evidence="11">Rhomboid protease GluP</fullName>
    </submittedName>
</protein>
<comment type="subcellular location">
    <subcellularLocation>
        <location evidence="1">Membrane</location>
        <topology evidence="1">Multi-pass membrane protein</topology>
    </subcellularLocation>
</comment>
<evidence type="ECO:0000313" key="11">
    <source>
        <dbReference type="EMBL" id="VGO18482.1"/>
    </source>
</evidence>
<evidence type="ECO:0000256" key="1">
    <source>
        <dbReference type="ARBA" id="ARBA00004141"/>
    </source>
</evidence>
<feature type="transmembrane region" description="Helical" evidence="8">
    <location>
        <begin position="7"/>
        <end position="29"/>
    </location>
</feature>
<dbReference type="InterPro" id="IPR050925">
    <property type="entry name" value="Rhomboid_protease_S54"/>
</dbReference>
<dbReference type="InterPro" id="IPR035952">
    <property type="entry name" value="Rhomboid-like_sf"/>
</dbReference>
<reference evidence="11 12" key="1">
    <citation type="submission" date="2019-04" db="EMBL/GenBank/DDBJ databases">
        <authorList>
            <person name="Van Vliet M D."/>
        </authorList>
    </citation>
    <scope>NUCLEOTIDE SEQUENCE [LARGE SCALE GENOMIC DNA]</scope>
    <source>
        <strain evidence="11 12">F21</strain>
    </source>
</reference>
<dbReference type="GO" id="GO:0016020">
    <property type="term" value="C:membrane"/>
    <property type="evidence" value="ECO:0007669"/>
    <property type="project" value="UniProtKB-SubCell"/>
</dbReference>
<dbReference type="Gene3D" id="1.20.1540.10">
    <property type="entry name" value="Rhomboid-like"/>
    <property type="match status" value="1"/>
</dbReference>
<dbReference type="GO" id="GO:0004252">
    <property type="term" value="F:serine-type endopeptidase activity"/>
    <property type="evidence" value="ECO:0007669"/>
    <property type="project" value="InterPro"/>
</dbReference>
<feature type="transmembrane region" description="Helical" evidence="8">
    <location>
        <begin position="49"/>
        <end position="72"/>
    </location>
</feature>
<dbReference type="InterPro" id="IPR022764">
    <property type="entry name" value="Peptidase_S54_rhomboid_dom"/>
</dbReference>
<dbReference type="Pfam" id="PF20216">
    <property type="entry name" value="DUF6576"/>
    <property type="match status" value="1"/>
</dbReference>
<evidence type="ECO:0000259" key="9">
    <source>
        <dbReference type="Pfam" id="PF01694"/>
    </source>
</evidence>
<dbReference type="Pfam" id="PF01694">
    <property type="entry name" value="Rhomboid"/>
    <property type="match status" value="1"/>
</dbReference>
<accession>A0A6C2UE40</accession>
<evidence type="ECO:0000256" key="7">
    <source>
        <dbReference type="SAM" id="MobiDB-lite"/>
    </source>
</evidence>
<feature type="transmembrane region" description="Helical" evidence="8">
    <location>
        <begin position="108"/>
        <end position="127"/>
    </location>
</feature>
<dbReference type="PANTHER" id="PTHR43731:SF14">
    <property type="entry name" value="PRESENILIN-ASSOCIATED RHOMBOID-LIKE PROTEIN, MITOCHONDRIAL"/>
    <property type="match status" value="1"/>
</dbReference>
<feature type="transmembrane region" description="Helical" evidence="8">
    <location>
        <begin position="160"/>
        <end position="185"/>
    </location>
</feature>
<keyword evidence="6 8" id="KW-0472">Membrane</keyword>
<feature type="domain" description="Peptidase S54 rhomboid" evidence="9">
    <location>
        <begin position="47"/>
        <end position="186"/>
    </location>
</feature>
<dbReference type="InterPro" id="IPR046483">
    <property type="entry name" value="DUF6576"/>
</dbReference>
<proteinExistence type="inferred from homology"/>
<dbReference type="AlphaFoldDB" id="A0A6C2UE40"/>
<sequence length="252" mass="27730">MRGITPAVRFLIILNVVVYILEYLFHLPIANLFALPAVWWKTLSFGQLFTYMFVHGSFSHILMNMMGLFFIGPTMERRLGAYRFFILYYISGILGGLGWSLLASPGQYCVGASGAVMGILGAFAALYPHAKVVLIFLPFYPIKAWILVSVLIGFEFFQTFVHPVFGGIANAAHLMGGIAGFCYAYSIKNPNFIGQLKNKLGKGGKSKPKPSSASSAAKLSKEDIDRILDKIGKEGMGALTPREREMLKAATR</sequence>
<keyword evidence="3 8" id="KW-0812">Transmembrane</keyword>
<feature type="transmembrane region" description="Helical" evidence="8">
    <location>
        <begin position="134"/>
        <end position="154"/>
    </location>
</feature>
<name>A0A6C2UE40_9BACT</name>
<keyword evidence="5 8" id="KW-1133">Transmembrane helix</keyword>
<dbReference type="EMBL" id="CAAHFH010000001">
    <property type="protein sequence ID" value="VGO18482.1"/>
    <property type="molecule type" value="Genomic_DNA"/>
</dbReference>
<feature type="compositionally biased region" description="Low complexity" evidence="7">
    <location>
        <begin position="209"/>
        <end position="218"/>
    </location>
</feature>
<keyword evidence="11" id="KW-0645">Protease</keyword>
<organism evidence="11 12">
    <name type="scientific">Pontiella sulfatireligans</name>
    <dbReference type="NCBI Taxonomy" id="2750658"/>
    <lineage>
        <taxon>Bacteria</taxon>
        <taxon>Pseudomonadati</taxon>
        <taxon>Kiritimatiellota</taxon>
        <taxon>Kiritimatiellia</taxon>
        <taxon>Kiritimatiellales</taxon>
        <taxon>Pontiellaceae</taxon>
        <taxon>Pontiella</taxon>
    </lineage>
</organism>
<comment type="similarity">
    <text evidence="2">Belongs to the peptidase S54 family.</text>
</comment>
<feature type="domain" description="DUF6576" evidence="10">
    <location>
        <begin position="220"/>
        <end position="248"/>
    </location>
</feature>